<keyword evidence="5 6" id="KW-0472">Membrane</keyword>
<accession>A0A0K2ZDI4</accession>
<feature type="domain" description="EamA" evidence="7">
    <location>
        <begin position="168"/>
        <end position="303"/>
    </location>
</feature>
<evidence type="ECO:0000256" key="1">
    <source>
        <dbReference type="ARBA" id="ARBA00004651"/>
    </source>
</evidence>
<evidence type="ECO:0000256" key="6">
    <source>
        <dbReference type="SAM" id="Phobius"/>
    </source>
</evidence>
<keyword evidence="4 6" id="KW-1133">Transmembrane helix</keyword>
<evidence type="ECO:0000256" key="4">
    <source>
        <dbReference type="ARBA" id="ARBA00022989"/>
    </source>
</evidence>
<organism evidence="8 9">
    <name type="scientific">Xanthomonas graminis pv. phlei</name>
    <dbReference type="NCBI Taxonomy" id="487906"/>
    <lineage>
        <taxon>Bacteria</taxon>
        <taxon>Pseudomonadati</taxon>
        <taxon>Pseudomonadota</taxon>
        <taxon>Gammaproteobacteria</taxon>
        <taxon>Lysobacterales</taxon>
        <taxon>Lysobacteraceae</taxon>
        <taxon>Xanthomonas</taxon>
        <taxon>Xanthomonas translucens group</taxon>
        <taxon>Xanthomonas graminis</taxon>
    </lineage>
</organism>
<feature type="transmembrane region" description="Helical" evidence="6">
    <location>
        <begin position="84"/>
        <end position="109"/>
    </location>
</feature>
<evidence type="ECO:0000256" key="2">
    <source>
        <dbReference type="ARBA" id="ARBA00022475"/>
    </source>
</evidence>
<comment type="subcellular location">
    <subcellularLocation>
        <location evidence="1">Cell membrane</location>
        <topology evidence="1">Multi-pass membrane protein</topology>
    </subcellularLocation>
</comment>
<evidence type="ECO:0000313" key="9">
    <source>
        <dbReference type="Proteomes" id="UP000045978"/>
    </source>
</evidence>
<gene>
    <name evidence="8" type="ORF">XTPLMG730_0226</name>
</gene>
<feature type="domain" description="EamA" evidence="7">
    <location>
        <begin position="20"/>
        <end position="155"/>
    </location>
</feature>
<feature type="transmembrane region" description="Helical" evidence="6">
    <location>
        <begin position="21"/>
        <end position="43"/>
    </location>
</feature>
<feature type="transmembrane region" description="Helical" evidence="6">
    <location>
        <begin position="197"/>
        <end position="218"/>
    </location>
</feature>
<dbReference type="InterPro" id="IPR037185">
    <property type="entry name" value="EmrE-like"/>
</dbReference>
<dbReference type="EMBL" id="CXOJ01000003">
    <property type="protein sequence ID" value="CTP82812.1"/>
    <property type="molecule type" value="Genomic_DNA"/>
</dbReference>
<feature type="transmembrane region" description="Helical" evidence="6">
    <location>
        <begin position="141"/>
        <end position="161"/>
    </location>
</feature>
<evidence type="ECO:0000256" key="5">
    <source>
        <dbReference type="ARBA" id="ARBA00023136"/>
    </source>
</evidence>
<dbReference type="Gene3D" id="1.10.3730.20">
    <property type="match status" value="1"/>
</dbReference>
<dbReference type="Pfam" id="PF00892">
    <property type="entry name" value="EamA"/>
    <property type="match status" value="2"/>
</dbReference>
<dbReference type="PANTHER" id="PTHR42920">
    <property type="entry name" value="OS03G0707200 PROTEIN-RELATED"/>
    <property type="match status" value="1"/>
</dbReference>
<feature type="transmembrane region" description="Helical" evidence="6">
    <location>
        <begin position="260"/>
        <end position="280"/>
    </location>
</feature>
<dbReference type="PANTHER" id="PTHR42920:SF5">
    <property type="entry name" value="EAMA DOMAIN-CONTAINING PROTEIN"/>
    <property type="match status" value="1"/>
</dbReference>
<dbReference type="InterPro" id="IPR051258">
    <property type="entry name" value="Diverse_Substrate_Transporter"/>
</dbReference>
<keyword evidence="3 6" id="KW-0812">Transmembrane</keyword>
<dbReference type="InterPro" id="IPR000620">
    <property type="entry name" value="EamA_dom"/>
</dbReference>
<feature type="transmembrane region" description="Helical" evidence="6">
    <location>
        <begin position="286"/>
        <end position="303"/>
    </location>
</feature>
<reference evidence="8 9" key="1">
    <citation type="submission" date="2015-07" db="EMBL/GenBank/DDBJ databases">
        <authorList>
            <person name="Noorani M."/>
        </authorList>
    </citation>
    <scope>NUCLEOTIDE SEQUENCE [LARGE SCALE GENOMIC DNA]</scope>
    <source>
        <strain evidence="8">LMG730</strain>
    </source>
</reference>
<evidence type="ECO:0000313" key="8">
    <source>
        <dbReference type="EMBL" id="CTP82812.1"/>
    </source>
</evidence>
<dbReference type="RefSeq" id="WP_053836866.1">
    <property type="nucleotide sequence ID" value="NZ_CP076251.1"/>
</dbReference>
<sequence>MSAPGRSTGAPLASAPADLRGVLLAAAGAIGFSGKAIIVKLGYRYGVDAVTLLALRMLVALPCFAAMALWAARRAPPLQRGDRWRIGALGVLGYYLASYLDFLGLAYITATLERLILYLTPTLVLLIGVLVFRRRPQRRQLWALALSYLGVLLAFGHDLQVGGARTAWGSLLVFGSAMAYALYLVGSGQVVARIGAVRLTAYASLVACVLCIAQFLLLRPLQALLLPTPVYALSLLNGTLCTALPVLATMLALRRIGSGLAAQIGMLGPVSTIVLSVLLLGEAMGPWQIAGTLLVLGGVLLVTRPARTLPA</sequence>
<feature type="transmembrane region" description="Helical" evidence="6">
    <location>
        <begin position="115"/>
        <end position="132"/>
    </location>
</feature>
<feature type="transmembrane region" description="Helical" evidence="6">
    <location>
        <begin position="49"/>
        <end position="72"/>
    </location>
</feature>
<name>A0A0K2ZDI4_9XANT</name>
<feature type="transmembrane region" description="Helical" evidence="6">
    <location>
        <begin position="167"/>
        <end position="185"/>
    </location>
</feature>
<keyword evidence="2" id="KW-1003">Cell membrane</keyword>
<proteinExistence type="predicted"/>
<evidence type="ECO:0000259" key="7">
    <source>
        <dbReference type="Pfam" id="PF00892"/>
    </source>
</evidence>
<evidence type="ECO:0000256" key="3">
    <source>
        <dbReference type="ARBA" id="ARBA00022692"/>
    </source>
</evidence>
<dbReference type="SUPFAM" id="SSF103481">
    <property type="entry name" value="Multidrug resistance efflux transporter EmrE"/>
    <property type="match status" value="2"/>
</dbReference>
<dbReference type="AlphaFoldDB" id="A0A0K2ZDI4"/>
<protein>
    <recommendedName>
        <fullName evidence="7">EamA domain-containing protein</fullName>
    </recommendedName>
</protein>
<dbReference type="Proteomes" id="UP000045978">
    <property type="component" value="Unassembled WGS sequence"/>
</dbReference>
<dbReference type="GO" id="GO:0005886">
    <property type="term" value="C:plasma membrane"/>
    <property type="evidence" value="ECO:0007669"/>
    <property type="project" value="UniProtKB-SubCell"/>
</dbReference>
<feature type="transmembrane region" description="Helical" evidence="6">
    <location>
        <begin position="230"/>
        <end position="253"/>
    </location>
</feature>